<protein>
    <recommendedName>
        <fullName evidence="4">Tick transposon</fullName>
    </recommendedName>
</protein>
<evidence type="ECO:0000313" key="2">
    <source>
        <dbReference type="EMBL" id="CAL4193496.1"/>
    </source>
</evidence>
<comment type="caution">
    <text evidence="2">The sequence shown here is derived from an EMBL/GenBank/DDBJ whole genome shotgun (WGS) entry which is preliminary data.</text>
</comment>
<name>A0AAV2SKB1_MEGNR</name>
<feature type="non-terminal residue" evidence="2">
    <location>
        <position position="158"/>
    </location>
</feature>
<dbReference type="AlphaFoldDB" id="A0AAV2SKB1"/>
<gene>
    <name evidence="2" type="ORF">MNOR_LOCUS36859</name>
</gene>
<reference evidence="2 3" key="1">
    <citation type="submission" date="2024-05" db="EMBL/GenBank/DDBJ databases">
        <authorList>
            <person name="Wallberg A."/>
        </authorList>
    </citation>
    <scope>NUCLEOTIDE SEQUENCE [LARGE SCALE GENOMIC DNA]</scope>
</reference>
<feature type="region of interest" description="Disordered" evidence="1">
    <location>
        <begin position="97"/>
        <end position="158"/>
    </location>
</feature>
<feature type="compositionally biased region" description="Low complexity" evidence="1">
    <location>
        <begin position="134"/>
        <end position="158"/>
    </location>
</feature>
<feature type="non-terminal residue" evidence="2">
    <location>
        <position position="1"/>
    </location>
</feature>
<sequence length="158" mass="17423">GRTNKPFQTRMKEHQNNIVKKTQASALVRHIESHPGHEFDFDNASLIWKSNNKLETQILESACINTLPSCNVSQGDVYVGSTLSSVIVKIANLQDRTKARHNRNQQRPPQLYIPAPAIPQHTPILQPSPPHPSSQPSLQSSQPTPATPSPQSTPSRSA</sequence>
<accession>A0AAV2SKB1</accession>
<dbReference type="Proteomes" id="UP001497623">
    <property type="component" value="Unassembled WGS sequence"/>
</dbReference>
<evidence type="ECO:0000313" key="3">
    <source>
        <dbReference type="Proteomes" id="UP001497623"/>
    </source>
</evidence>
<keyword evidence="3" id="KW-1185">Reference proteome</keyword>
<organism evidence="2 3">
    <name type="scientific">Meganyctiphanes norvegica</name>
    <name type="common">Northern krill</name>
    <name type="synonym">Thysanopoda norvegica</name>
    <dbReference type="NCBI Taxonomy" id="48144"/>
    <lineage>
        <taxon>Eukaryota</taxon>
        <taxon>Metazoa</taxon>
        <taxon>Ecdysozoa</taxon>
        <taxon>Arthropoda</taxon>
        <taxon>Crustacea</taxon>
        <taxon>Multicrustacea</taxon>
        <taxon>Malacostraca</taxon>
        <taxon>Eumalacostraca</taxon>
        <taxon>Eucarida</taxon>
        <taxon>Euphausiacea</taxon>
        <taxon>Euphausiidae</taxon>
        <taxon>Meganyctiphanes</taxon>
    </lineage>
</organism>
<dbReference type="EMBL" id="CAXKWB010069970">
    <property type="protein sequence ID" value="CAL4193496.1"/>
    <property type="molecule type" value="Genomic_DNA"/>
</dbReference>
<evidence type="ECO:0000256" key="1">
    <source>
        <dbReference type="SAM" id="MobiDB-lite"/>
    </source>
</evidence>
<evidence type="ECO:0008006" key="4">
    <source>
        <dbReference type="Google" id="ProtNLM"/>
    </source>
</evidence>
<proteinExistence type="predicted"/>